<keyword evidence="5" id="KW-1185">Reference proteome</keyword>
<dbReference type="PANTHER" id="PTHR12932:SF9">
    <property type="entry name" value="TUBULIN POLYMERIZATION-PROMOTING PROTEIN HOMOLOG"/>
    <property type="match status" value="1"/>
</dbReference>
<dbReference type="InterPro" id="IPR036020">
    <property type="entry name" value="WW_dom_sf"/>
</dbReference>
<dbReference type="GO" id="GO:0015631">
    <property type="term" value="F:tubulin binding"/>
    <property type="evidence" value="ECO:0007669"/>
    <property type="project" value="InterPro"/>
</dbReference>
<evidence type="ECO:0000256" key="2">
    <source>
        <dbReference type="SAM" id="MobiDB-lite"/>
    </source>
</evidence>
<sequence length="341" mass="37732">MESELREVYMRFATFGNRSGAGPVLMDGRACQKLAKDCGIMNRSLTATYVDLIFTKCKTKGQKRIDFDEFVNCTRHWAEKLGLSHAEVVLKIIGSEGPKVNTLVPGQGSNRSIRSDASNATSNTRGSDAKPRVMARLHPDYYEVENPNATGPNDRYYYVNRITKETTWMVPYLTPSKDLDTPPPPSTRPPSSGSAARIHAANKARAEPVSSQFPSVFSSSDHRGSHSYGETKEDMDMLKPRQNQYQQPQTHQHNQQRRSSVPSGKKKASIFDKLTDPSQYTGAHRHRFDPETGKGRGLAGRDNVAKGRGSVKISSSGFRGHTNTGTDEKVDNIASVLRPGF</sequence>
<evidence type="ECO:0000256" key="1">
    <source>
        <dbReference type="ARBA" id="ARBA00010994"/>
    </source>
</evidence>
<feature type="compositionally biased region" description="Low complexity" evidence="2">
    <location>
        <begin position="240"/>
        <end position="253"/>
    </location>
</feature>
<dbReference type="SUPFAM" id="SSF47473">
    <property type="entry name" value="EF-hand"/>
    <property type="match status" value="1"/>
</dbReference>
<dbReference type="InterPro" id="IPR011992">
    <property type="entry name" value="EF-hand-dom_pair"/>
</dbReference>
<evidence type="ECO:0000313" key="5">
    <source>
        <dbReference type="Proteomes" id="UP000241890"/>
    </source>
</evidence>
<feature type="compositionally biased region" description="Basic and acidic residues" evidence="2">
    <location>
        <begin position="220"/>
        <end position="239"/>
    </location>
</feature>
<feature type="region of interest" description="Disordered" evidence="2">
    <location>
        <begin position="100"/>
        <end position="133"/>
    </location>
</feature>
<feature type="compositionally biased region" description="Polar residues" evidence="2">
    <location>
        <begin position="107"/>
        <end position="126"/>
    </location>
</feature>
<evidence type="ECO:0000259" key="3">
    <source>
        <dbReference type="PROSITE" id="PS50020"/>
    </source>
</evidence>
<reference evidence="4 5" key="1">
    <citation type="submission" date="2017-12" db="EMBL/GenBank/DDBJ databases">
        <title>Sequencing, de novo assembly and annotation of complete genome of a new Thraustochytrid species, strain FCC1311.</title>
        <authorList>
            <person name="Sedici K."/>
            <person name="Godart F."/>
            <person name="Aiese Cigliano R."/>
            <person name="Sanseverino W."/>
            <person name="Barakat M."/>
            <person name="Ortet P."/>
            <person name="Marechal E."/>
            <person name="Cagnac O."/>
            <person name="Amato A."/>
        </authorList>
    </citation>
    <scope>NUCLEOTIDE SEQUENCE [LARGE SCALE GENOMIC DNA]</scope>
</reference>
<dbReference type="SUPFAM" id="SSF51045">
    <property type="entry name" value="WW domain"/>
    <property type="match status" value="1"/>
</dbReference>
<gene>
    <name evidence="4" type="ORF">FCC1311_071392</name>
</gene>
<feature type="compositionally biased region" description="Low complexity" evidence="2">
    <location>
        <begin position="189"/>
        <end position="219"/>
    </location>
</feature>
<dbReference type="InParanoid" id="A0A2R5GMF3"/>
<dbReference type="InterPro" id="IPR008907">
    <property type="entry name" value="TPP/p25"/>
</dbReference>
<dbReference type="AlphaFoldDB" id="A0A2R5GMF3"/>
<feature type="region of interest" description="Disordered" evidence="2">
    <location>
        <begin position="173"/>
        <end position="329"/>
    </location>
</feature>
<evidence type="ECO:0000313" key="4">
    <source>
        <dbReference type="EMBL" id="GBG30918.1"/>
    </source>
</evidence>
<proteinExistence type="inferred from homology"/>
<dbReference type="CDD" id="cd00201">
    <property type="entry name" value="WW"/>
    <property type="match status" value="1"/>
</dbReference>
<accession>A0A2R5GMF3</accession>
<comment type="similarity">
    <text evidence="1">Belongs to the TPPP family.</text>
</comment>
<organism evidence="4 5">
    <name type="scientific">Hondaea fermentalgiana</name>
    <dbReference type="NCBI Taxonomy" id="2315210"/>
    <lineage>
        <taxon>Eukaryota</taxon>
        <taxon>Sar</taxon>
        <taxon>Stramenopiles</taxon>
        <taxon>Bigyra</taxon>
        <taxon>Labyrinthulomycetes</taxon>
        <taxon>Thraustochytrida</taxon>
        <taxon>Thraustochytriidae</taxon>
        <taxon>Hondaea</taxon>
    </lineage>
</organism>
<dbReference type="PROSITE" id="PS50020">
    <property type="entry name" value="WW_DOMAIN_2"/>
    <property type="match status" value="1"/>
</dbReference>
<dbReference type="Gene3D" id="1.10.238.10">
    <property type="entry name" value="EF-hand"/>
    <property type="match status" value="1"/>
</dbReference>
<dbReference type="Proteomes" id="UP000241890">
    <property type="component" value="Unassembled WGS sequence"/>
</dbReference>
<protein>
    <submittedName>
        <fullName evidence="4">Tubulin polymerization-promoting protein</fullName>
    </submittedName>
</protein>
<feature type="compositionally biased region" description="Polar residues" evidence="2">
    <location>
        <begin position="312"/>
        <end position="325"/>
    </location>
</feature>
<dbReference type="GO" id="GO:0001578">
    <property type="term" value="P:microtubule bundle formation"/>
    <property type="evidence" value="ECO:0007669"/>
    <property type="project" value="TreeGrafter"/>
</dbReference>
<comment type="caution">
    <text evidence="4">The sequence shown here is derived from an EMBL/GenBank/DDBJ whole genome shotgun (WGS) entry which is preliminary data.</text>
</comment>
<dbReference type="EMBL" id="BEYU01000085">
    <property type="protein sequence ID" value="GBG30918.1"/>
    <property type="molecule type" value="Genomic_DNA"/>
</dbReference>
<dbReference type="OrthoDB" id="548799at2759"/>
<dbReference type="GO" id="GO:0005874">
    <property type="term" value="C:microtubule"/>
    <property type="evidence" value="ECO:0007669"/>
    <property type="project" value="TreeGrafter"/>
</dbReference>
<dbReference type="GO" id="GO:0046785">
    <property type="term" value="P:microtubule polymerization"/>
    <property type="evidence" value="ECO:0007669"/>
    <property type="project" value="InterPro"/>
</dbReference>
<dbReference type="PANTHER" id="PTHR12932">
    <property type="entry name" value="P25 ALPHA-RELATED"/>
    <property type="match status" value="1"/>
</dbReference>
<name>A0A2R5GMF3_9STRA</name>
<dbReference type="Pfam" id="PF05517">
    <property type="entry name" value="p25-alpha"/>
    <property type="match status" value="2"/>
</dbReference>
<feature type="domain" description="WW" evidence="3">
    <location>
        <begin position="135"/>
        <end position="173"/>
    </location>
</feature>
<dbReference type="GO" id="GO:0032273">
    <property type="term" value="P:positive regulation of protein polymerization"/>
    <property type="evidence" value="ECO:0007669"/>
    <property type="project" value="TreeGrafter"/>
</dbReference>
<dbReference type="InterPro" id="IPR001202">
    <property type="entry name" value="WW_dom"/>
</dbReference>